<accession>A0A073IPP6</accession>
<dbReference type="SUPFAM" id="SSF47413">
    <property type="entry name" value="lambda repressor-like DNA-binding domains"/>
    <property type="match status" value="1"/>
</dbReference>
<reference evidence="5 6" key="1">
    <citation type="submission" date="2014-04" db="EMBL/GenBank/DDBJ databases">
        <title>Draft Genome Sequence of Synergistes jonesii.</title>
        <authorList>
            <person name="Coil D.A."/>
            <person name="Eisen J.A."/>
            <person name="Holland-Moritz H.E."/>
        </authorList>
    </citation>
    <scope>NUCLEOTIDE SEQUENCE [LARGE SCALE GENOMIC DNA]</scope>
    <source>
        <strain evidence="5 6">78-1</strain>
    </source>
</reference>
<dbReference type="InterPro" id="IPR036286">
    <property type="entry name" value="LexA/Signal_pep-like_sf"/>
</dbReference>
<evidence type="ECO:0000313" key="6">
    <source>
        <dbReference type="Proteomes" id="UP000027665"/>
    </source>
</evidence>
<dbReference type="CDD" id="cd00093">
    <property type="entry name" value="HTH_XRE"/>
    <property type="match status" value="1"/>
</dbReference>
<dbReference type="InterPro" id="IPR010982">
    <property type="entry name" value="Lambda_DNA-bd_dom_sf"/>
</dbReference>
<comment type="caution">
    <text evidence="5">The sequence shown here is derived from an EMBL/GenBank/DDBJ whole genome shotgun (WGS) entry which is preliminary data.</text>
</comment>
<proteinExistence type="predicted"/>
<sequence length="252" mass="27230">MIGDNIRMFREKKGMKQTELAKAIGISTVTLSRYENNTRAPRAEDLIRLADALDTSVAALIETGGATNSQATRVGTPWHVDVGDADIEIPAARIDFAKSAGKSIPVPVYGHELSACCGDGFPDADQIFAEAEEFIAMPSSFIGPYDPERPPFIIYADGDSMVDAGISDGSQVIINPADPVLDGDAALVEFAVNPVVRSIAVKRVYWLDNHGVEIRSACGDGWRRRFTSADGDEKSIRIIGKVEWAGHKPRRG</sequence>
<dbReference type="PANTHER" id="PTHR40661:SF1">
    <property type="entry name" value="HTH CRO_C1-TYPE DOMAIN-CONTAINING PROTEIN"/>
    <property type="match status" value="1"/>
</dbReference>
<dbReference type="AlphaFoldDB" id="A0A073IPP6"/>
<keyword evidence="2" id="KW-0238">DNA-binding</keyword>
<dbReference type="Gene3D" id="2.10.109.10">
    <property type="entry name" value="Umud Fragment, subunit A"/>
    <property type="match status" value="1"/>
</dbReference>
<dbReference type="OrthoDB" id="965709at2"/>
<evidence type="ECO:0000313" key="5">
    <source>
        <dbReference type="EMBL" id="KEJ91734.1"/>
    </source>
</evidence>
<feature type="domain" description="HTH cro/C1-type" evidence="4">
    <location>
        <begin position="6"/>
        <end position="60"/>
    </location>
</feature>
<dbReference type="STRING" id="2754.EH55_07100"/>
<dbReference type="InterPro" id="IPR001387">
    <property type="entry name" value="Cro/C1-type_HTH"/>
</dbReference>
<evidence type="ECO:0000259" key="4">
    <source>
        <dbReference type="PROSITE" id="PS50943"/>
    </source>
</evidence>
<name>A0A073IPP6_9BACT</name>
<evidence type="ECO:0000256" key="1">
    <source>
        <dbReference type="ARBA" id="ARBA00023015"/>
    </source>
</evidence>
<evidence type="ECO:0000256" key="3">
    <source>
        <dbReference type="ARBA" id="ARBA00023163"/>
    </source>
</evidence>
<dbReference type="SUPFAM" id="SSF51306">
    <property type="entry name" value="LexA/Signal peptidase"/>
    <property type="match status" value="1"/>
</dbReference>
<keyword evidence="3" id="KW-0804">Transcription</keyword>
<dbReference type="Pfam" id="PF00717">
    <property type="entry name" value="Peptidase_S24"/>
    <property type="match status" value="1"/>
</dbReference>
<dbReference type="Gene3D" id="1.10.260.40">
    <property type="entry name" value="lambda repressor-like DNA-binding domains"/>
    <property type="match status" value="1"/>
</dbReference>
<keyword evidence="6" id="KW-1185">Reference proteome</keyword>
<dbReference type="PROSITE" id="PS50943">
    <property type="entry name" value="HTH_CROC1"/>
    <property type="match status" value="1"/>
</dbReference>
<dbReference type="PANTHER" id="PTHR40661">
    <property type="match status" value="1"/>
</dbReference>
<dbReference type="CDD" id="cd06529">
    <property type="entry name" value="S24_LexA-like"/>
    <property type="match status" value="1"/>
</dbReference>
<gene>
    <name evidence="5" type="ORF">EH55_07100</name>
</gene>
<dbReference type="EMBL" id="JMKI01000037">
    <property type="protein sequence ID" value="KEJ91734.1"/>
    <property type="molecule type" value="Genomic_DNA"/>
</dbReference>
<dbReference type="Proteomes" id="UP000027665">
    <property type="component" value="Unassembled WGS sequence"/>
</dbReference>
<organism evidence="5 6">
    <name type="scientific">Synergistes jonesii</name>
    <dbReference type="NCBI Taxonomy" id="2754"/>
    <lineage>
        <taxon>Bacteria</taxon>
        <taxon>Thermotogati</taxon>
        <taxon>Synergistota</taxon>
        <taxon>Synergistia</taxon>
        <taxon>Synergistales</taxon>
        <taxon>Synergistaceae</taxon>
        <taxon>Synergistes</taxon>
    </lineage>
</organism>
<dbReference type="Pfam" id="PF01381">
    <property type="entry name" value="HTH_3"/>
    <property type="match status" value="1"/>
</dbReference>
<protein>
    <recommendedName>
        <fullName evidence="4">HTH cro/C1-type domain-containing protein</fullName>
    </recommendedName>
</protein>
<dbReference type="InterPro" id="IPR039418">
    <property type="entry name" value="LexA-like"/>
</dbReference>
<dbReference type="GeneID" id="90984813"/>
<dbReference type="GO" id="GO:0003677">
    <property type="term" value="F:DNA binding"/>
    <property type="evidence" value="ECO:0007669"/>
    <property type="project" value="UniProtKB-KW"/>
</dbReference>
<dbReference type="InterPro" id="IPR015927">
    <property type="entry name" value="Peptidase_S24_S26A/B/C"/>
</dbReference>
<keyword evidence="1" id="KW-0805">Transcription regulation</keyword>
<dbReference type="eggNOG" id="COG1974">
    <property type="taxonomic scope" value="Bacteria"/>
</dbReference>
<dbReference type="RefSeq" id="WP_051682798.1">
    <property type="nucleotide sequence ID" value="NZ_JMKI01000037.1"/>
</dbReference>
<dbReference type="SMART" id="SM00530">
    <property type="entry name" value="HTH_XRE"/>
    <property type="match status" value="1"/>
</dbReference>
<evidence type="ECO:0000256" key="2">
    <source>
        <dbReference type="ARBA" id="ARBA00023125"/>
    </source>
</evidence>